<keyword evidence="6" id="KW-1185">Reference proteome</keyword>
<keyword evidence="3" id="KW-0963">Cytoplasm</keyword>
<feature type="compositionally biased region" description="Low complexity" evidence="4">
    <location>
        <begin position="44"/>
        <end position="57"/>
    </location>
</feature>
<dbReference type="HAMAP" id="MF_00528">
    <property type="entry name" value="Maf"/>
    <property type="match status" value="1"/>
</dbReference>
<feature type="region of interest" description="Disordered" evidence="4">
    <location>
        <begin position="39"/>
        <end position="67"/>
    </location>
</feature>
<gene>
    <name evidence="5" type="ORF">CTKZ_34510</name>
</gene>
<dbReference type="Pfam" id="PF02545">
    <property type="entry name" value="Maf"/>
    <property type="match status" value="1"/>
</dbReference>
<protein>
    <recommendedName>
        <fullName evidence="3">Nucleoside triphosphate pyrophosphatase</fullName>
        <ecNumber evidence="3">3.6.1.9</ecNumber>
    </recommendedName>
    <alternativeName>
        <fullName evidence="3">Nucleotide pyrophosphatase</fullName>
        <shortName evidence="3">Nucleotide PPase</shortName>
    </alternativeName>
</protein>
<dbReference type="SUPFAM" id="SSF52972">
    <property type="entry name" value="ITPase-like"/>
    <property type="match status" value="1"/>
</dbReference>
<comment type="caution">
    <text evidence="3">Lacks conserved residue(s) required for the propagation of feature annotation.</text>
</comment>
<dbReference type="EMBL" id="BHYL01000368">
    <property type="protein sequence ID" value="GCD21889.1"/>
    <property type="molecule type" value="Genomic_DNA"/>
</dbReference>
<dbReference type="GO" id="GO:0009117">
    <property type="term" value="P:nucleotide metabolic process"/>
    <property type="evidence" value="ECO:0007669"/>
    <property type="project" value="UniProtKB-KW"/>
</dbReference>
<dbReference type="PANTHER" id="PTHR43213:SF5">
    <property type="entry name" value="BIFUNCTIONAL DTTP_UTP PYROPHOSPHATASE_METHYLTRANSFERASE PROTEIN-RELATED"/>
    <property type="match status" value="1"/>
</dbReference>
<dbReference type="NCBIfam" id="TIGR00172">
    <property type="entry name" value="maf"/>
    <property type="match status" value="1"/>
</dbReference>
<evidence type="ECO:0000313" key="5">
    <source>
        <dbReference type="EMBL" id="GCD21889.1"/>
    </source>
</evidence>
<dbReference type="InterPro" id="IPR029001">
    <property type="entry name" value="ITPase-like_fam"/>
</dbReference>
<keyword evidence="2 3" id="KW-0378">Hydrolase</keyword>
<dbReference type="AlphaFoldDB" id="A0A401V4P0"/>
<dbReference type="Proteomes" id="UP000288246">
    <property type="component" value="Unassembled WGS sequence"/>
</dbReference>
<evidence type="ECO:0000256" key="4">
    <source>
        <dbReference type="SAM" id="MobiDB-lite"/>
    </source>
</evidence>
<name>A0A401V4P0_9CELL</name>
<dbReference type="InterPro" id="IPR003697">
    <property type="entry name" value="Maf-like"/>
</dbReference>
<comment type="caution">
    <text evidence="5">The sequence shown here is derived from an EMBL/GenBank/DDBJ whole genome shotgun (WGS) entry which is preliminary data.</text>
</comment>
<dbReference type="CDD" id="cd00555">
    <property type="entry name" value="Maf"/>
    <property type="match status" value="1"/>
</dbReference>
<dbReference type="GO" id="GO:0047429">
    <property type="term" value="F:nucleoside triphosphate diphosphatase activity"/>
    <property type="evidence" value="ECO:0007669"/>
    <property type="project" value="UniProtKB-EC"/>
</dbReference>
<feature type="active site" description="Proton acceptor" evidence="3">
    <location>
        <position position="157"/>
    </location>
</feature>
<proteinExistence type="inferred from homology"/>
<comment type="similarity">
    <text evidence="3">Belongs to the Maf family.</text>
</comment>
<evidence type="ECO:0000256" key="1">
    <source>
        <dbReference type="ARBA" id="ARBA00001968"/>
    </source>
</evidence>
<reference evidence="5 6" key="1">
    <citation type="submission" date="2018-11" db="EMBL/GenBank/DDBJ databases">
        <title>Draft genome sequence of Cellulomonas takizawaensis strain TKZ-21.</title>
        <authorList>
            <person name="Yamamura H."/>
            <person name="Hayashi T."/>
            <person name="Hamada M."/>
            <person name="Serisawa Y."/>
            <person name="Matsuyama K."/>
            <person name="Nakagawa Y."/>
            <person name="Otoguro M."/>
            <person name="Yanagida F."/>
            <person name="Hayakawa M."/>
        </authorList>
    </citation>
    <scope>NUCLEOTIDE SEQUENCE [LARGE SCALE GENOMIC DNA]</scope>
    <source>
        <strain evidence="5 6">TKZ-21</strain>
    </source>
</reference>
<keyword evidence="3" id="KW-0546">Nucleotide metabolism</keyword>
<evidence type="ECO:0000256" key="3">
    <source>
        <dbReference type="HAMAP-Rule" id="MF_00528"/>
    </source>
</evidence>
<dbReference type="Gene3D" id="3.90.950.10">
    <property type="match status" value="1"/>
</dbReference>
<comment type="subcellular location">
    <subcellularLocation>
        <location evidence="3">Cytoplasm</location>
    </subcellularLocation>
</comment>
<comment type="function">
    <text evidence="3">Nucleoside triphosphate pyrophosphatase. May have a dual role in cell division arrest and in preventing the incorporation of modified nucleotides into cellular nucleic acids.</text>
</comment>
<accession>A0A401V4P0</accession>
<sequence length="294" mass="30559">MSVRTVDPPHPLGAHCARPTCAIGPTWVPVCGVSLPRLRRSVGTGPHTARTRPATRTGPRRPDELGSRDVTRLLLASASPARRATLQSAGIDPLVVVSSVDEPAVLAAAAERFGTLDPADAVLVLAQAKVEDVARAVADGTPAELADADDLVLLGCDSMLELDGEILGKPDDADDAVRRWRAMRGRTGVLHTGHWVIDERATPDEGGEGTRGTLGATSSTVVHFADLSDEEVAAYVATGEPLAVAGAFTVDGLGGPFVDRIEGDHHGVVGVSLPLLRGLLGEIGVTVPSLWRTA</sequence>
<comment type="catalytic activity">
    <reaction evidence="3">
        <text>a 2'-deoxyribonucleoside 5'-triphosphate + H2O = a 2'-deoxyribonucleoside 5'-phosphate + diphosphate + H(+)</text>
        <dbReference type="Rhea" id="RHEA:44644"/>
        <dbReference type="ChEBI" id="CHEBI:15377"/>
        <dbReference type="ChEBI" id="CHEBI:15378"/>
        <dbReference type="ChEBI" id="CHEBI:33019"/>
        <dbReference type="ChEBI" id="CHEBI:61560"/>
        <dbReference type="ChEBI" id="CHEBI:65317"/>
        <dbReference type="EC" id="3.6.1.9"/>
    </reaction>
</comment>
<evidence type="ECO:0000313" key="6">
    <source>
        <dbReference type="Proteomes" id="UP000288246"/>
    </source>
</evidence>
<comment type="catalytic activity">
    <reaction evidence="3">
        <text>a ribonucleoside 5'-triphosphate + H2O = a ribonucleoside 5'-phosphate + diphosphate + H(+)</text>
        <dbReference type="Rhea" id="RHEA:23996"/>
        <dbReference type="ChEBI" id="CHEBI:15377"/>
        <dbReference type="ChEBI" id="CHEBI:15378"/>
        <dbReference type="ChEBI" id="CHEBI:33019"/>
        <dbReference type="ChEBI" id="CHEBI:58043"/>
        <dbReference type="ChEBI" id="CHEBI:61557"/>
        <dbReference type="EC" id="3.6.1.9"/>
    </reaction>
</comment>
<dbReference type="PANTHER" id="PTHR43213">
    <property type="entry name" value="BIFUNCTIONAL DTTP/UTP PYROPHOSPHATASE/METHYLTRANSFERASE PROTEIN-RELATED"/>
    <property type="match status" value="1"/>
</dbReference>
<comment type="cofactor">
    <cofactor evidence="1 3">
        <name>a divalent metal cation</name>
        <dbReference type="ChEBI" id="CHEBI:60240"/>
    </cofactor>
</comment>
<dbReference type="EC" id="3.6.1.9" evidence="3"/>
<dbReference type="GO" id="GO:0005737">
    <property type="term" value="C:cytoplasm"/>
    <property type="evidence" value="ECO:0007669"/>
    <property type="project" value="UniProtKB-SubCell"/>
</dbReference>
<organism evidence="5 6">
    <name type="scientific">Cellulomonas algicola</name>
    <dbReference type="NCBI Taxonomy" id="2071633"/>
    <lineage>
        <taxon>Bacteria</taxon>
        <taxon>Bacillati</taxon>
        <taxon>Actinomycetota</taxon>
        <taxon>Actinomycetes</taxon>
        <taxon>Micrococcales</taxon>
        <taxon>Cellulomonadaceae</taxon>
        <taxon>Cellulomonas</taxon>
    </lineage>
</organism>
<evidence type="ECO:0000256" key="2">
    <source>
        <dbReference type="ARBA" id="ARBA00022801"/>
    </source>
</evidence>